<accession>U5EBD9</accession>
<dbReference type="Pfam" id="PF00561">
    <property type="entry name" value="Abhydrolase_1"/>
    <property type="match status" value="1"/>
</dbReference>
<dbReference type="Gene3D" id="3.40.50.1820">
    <property type="entry name" value="alpha/beta hydrolase"/>
    <property type="match status" value="1"/>
</dbReference>
<feature type="domain" description="AB hydrolase-1" evidence="2">
    <location>
        <begin position="20"/>
        <end position="258"/>
    </location>
</feature>
<dbReference type="InterPro" id="IPR000073">
    <property type="entry name" value="AB_hydrolase_1"/>
</dbReference>
<dbReference type="InterPro" id="IPR050266">
    <property type="entry name" value="AB_hydrolase_sf"/>
</dbReference>
<name>U5EBD9_NOCAS</name>
<keyword evidence="4" id="KW-1185">Reference proteome</keyword>
<dbReference type="RefSeq" id="WP_019046596.1">
    <property type="nucleotide sequence ID" value="NZ_BAFO02000010.1"/>
</dbReference>
<dbReference type="SUPFAM" id="SSF53474">
    <property type="entry name" value="alpha/beta-Hydrolases"/>
    <property type="match status" value="1"/>
</dbReference>
<gene>
    <name evidence="3" type="ORF">NCAST_10_00770</name>
</gene>
<dbReference type="EMBL" id="BAFO02000010">
    <property type="protein sequence ID" value="GAD82489.1"/>
    <property type="molecule type" value="Genomic_DNA"/>
</dbReference>
<dbReference type="STRING" id="1824.SAMN05444423_10581"/>
<dbReference type="eggNOG" id="COG0596">
    <property type="taxonomic scope" value="Bacteria"/>
</dbReference>
<dbReference type="InterPro" id="IPR000639">
    <property type="entry name" value="Epox_hydrolase-like"/>
</dbReference>
<organism evidence="3 4">
    <name type="scientific">Nocardia asteroides NBRC 15531</name>
    <dbReference type="NCBI Taxonomy" id="1110697"/>
    <lineage>
        <taxon>Bacteria</taxon>
        <taxon>Bacillati</taxon>
        <taxon>Actinomycetota</taxon>
        <taxon>Actinomycetes</taxon>
        <taxon>Mycobacteriales</taxon>
        <taxon>Nocardiaceae</taxon>
        <taxon>Nocardia</taxon>
    </lineage>
</organism>
<proteinExistence type="predicted"/>
<dbReference type="InterPro" id="IPR029058">
    <property type="entry name" value="AB_hydrolase_fold"/>
</dbReference>
<dbReference type="PANTHER" id="PTHR43798:SF31">
    <property type="entry name" value="AB HYDROLASE SUPERFAMILY PROTEIN YCLE"/>
    <property type="match status" value="1"/>
</dbReference>
<reference evidence="3 4" key="1">
    <citation type="journal article" date="2014" name="BMC Genomics">
        <title>Genome based analysis of type-I polyketide synthase and nonribosomal peptide synthetase gene clusters in seven strains of five representative Nocardia species.</title>
        <authorList>
            <person name="Komaki H."/>
            <person name="Ichikawa N."/>
            <person name="Hosoyama A."/>
            <person name="Takahashi-Nakaguchi A."/>
            <person name="Matsuzawa T."/>
            <person name="Suzuki K."/>
            <person name="Fujita N."/>
            <person name="Gonoi T."/>
        </authorList>
    </citation>
    <scope>NUCLEOTIDE SEQUENCE [LARGE SCALE GENOMIC DNA]</scope>
    <source>
        <strain evidence="3 4">NBRC 15531</strain>
    </source>
</reference>
<dbReference type="GO" id="GO:0016020">
    <property type="term" value="C:membrane"/>
    <property type="evidence" value="ECO:0007669"/>
    <property type="project" value="TreeGrafter"/>
</dbReference>
<comment type="caution">
    <text evidence="3">The sequence shown here is derived from an EMBL/GenBank/DDBJ whole genome shotgun (WGS) entry which is preliminary data.</text>
</comment>
<evidence type="ECO:0000256" key="1">
    <source>
        <dbReference type="ARBA" id="ARBA00022801"/>
    </source>
</evidence>
<evidence type="ECO:0000259" key="2">
    <source>
        <dbReference type="Pfam" id="PF00561"/>
    </source>
</evidence>
<dbReference type="PRINTS" id="PR00111">
    <property type="entry name" value="ABHYDROLASE"/>
</dbReference>
<sequence length="277" mass="30295">MRQLDFRGTAIAYDEAGSGPPVVFLHNLGGDRSIWRNQVDDLRHAHRVVAIDLIGYGDSDAPDDGYTLENYLAMVETVFQELDLREVTLVGHCFGSALSLLFARAHPELVRSLVLSSPLTPNTLRPTRTGWAAQLGRHLRIDSLLSAVRIPGPLAGLIVTEQLGAGGAHTRDVVADLRTRWTERRRLMVTAAISRQIPRLAELDSFVPPPDFPPITTVWGGRNRVLSARAGATLDQTLHPVRAIIVEDAGHLVMVEAPETVTTAILSAIDHARGRPR</sequence>
<dbReference type="PANTHER" id="PTHR43798">
    <property type="entry name" value="MONOACYLGLYCEROL LIPASE"/>
    <property type="match status" value="1"/>
</dbReference>
<protein>
    <recommendedName>
        <fullName evidence="2">AB hydrolase-1 domain-containing protein</fullName>
    </recommendedName>
</protein>
<evidence type="ECO:0000313" key="4">
    <source>
        <dbReference type="Proteomes" id="UP000017048"/>
    </source>
</evidence>
<keyword evidence="1" id="KW-0378">Hydrolase</keyword>
<dbReference type="AlphaFoldDB" id="U5EBD9"/>
<dbReference type="OrthoDB" id="27092at2"/>
<evidence type="ECO:0000313" key="3">
    <source>
        <dbReference type="EMBL" id="GAD82489.1"/>
    </source>
</evidence>
<dbReference type="GeneID" id="91516697"/>
<dbReference type="GO" id="GO:0016787">
    <property type="term" value="F:hydrolase activity"/>
    <property type="evidence" value="ECO:0007669"/>
    <property type="project" value="UniProtKB-KW"/>
</dbReference>
<dbReference type="Proteomes" id="UP000017048">
    <property type="component" value="Unassembled WGS sequence"/>
</dbReference>
<dbReference type="PRINTS" id="PR00412">
    <property type="entry name" value="EPOXHYDRLASE"/>
</dbReference>